<evidence type="ECO:0000313" key="9">
    <source>
        <dbReference type="Proteomes" id="UP001209107"/>
    </source>
</evidence>
<accession>A0ABT3JIT4</accession>
<keyword evidence="2" id="KW-1003">Cell membrane</keyword>
<evidence type="ECO:0000256" key="1">
    <source>
        <dbReference type="ARBA" id="ARBA00004651"/>
    </source>
</evidence>
<evidence type="ECO:0000256" key="6">
    <source>
        <dbReference type="SAM" id="Phobius"/>
    </source>
</evidence>
<keyword evidence="9" id="KW-1185">Reference proteome</keyword>
<gene>
    <name evidence="8" type="ORF">OK344_00465</name>
</gene>
<evidence type="ECO:0000256" key="3">
    <source>
        <dbReference type="ARBA" id="ARBA00022692"/>
    </source>
</evidence>
<dbReference type="SUPFAM" id="SSF82689">
    <property type="entry name" value="Mechanosensitive channel protein MscS (YggB), C-terminal domain"/>
    <property type="match status" value="1"/>
</dbReference>
<name>A0ABT3JIT4_9FLAO</name>
<keyword evidence="4 6" id="KW-1133">Transmembrane helix</keyword>
<dbReference type="InterPro" id="IPR011066">
    <property type="entry name" value="MscS_channel_C_sf"/>
</dbReference>
<dbReference type="Gene3D" id="2.30.30.60">
    <property type="match status" value="1"/>
</dbReference>
<dbReference type="EMBL" id="JAPCHZ010000001">
    <property type="protein sequence ID" value="MCW4450682.1"/>
    <property type="molecule type" value="Genomic_DNA"/>
</dbReference>
<dbReference type="RefSeq" id="WP_265142949.1">
    <property type="nucleotide sequence ID" value="NZ_JAPCHZ010000001.1"/>
</dbReference>
<dbReference type="Proteomes" id="UP001209107">
    <property type="component" value="Unassembled WGS sequence"/>
</dbReference>
<proteinExistence type="predicted"/>
<dbReference type="Pfam" id="PF00924">
    <property type="entry name" value="MS_channel_2nd"/>
    <property type="match status" value="1"/>
</dbReference>
<feature type="transmembrane region" description="Helical" evidence="6">
    <location>
        <begin position="96"/>
        <end position="115"/>
    </location>
</feature>
<feature type="transmembrane region" description="Helical" evidence="6">
    <location>
        <begin position="68"/>
        <end position="90"/>
    </location>
</feature>
<dbReference type="InterPro" id="IPR045275">
    <property type="entry name" value="MscS_archaea/bacteria_type"/>
</dbReference>
<dbReference type="Gene3D" id="3.30.70.100">
    <property type="match status" value="1"/>
</dbReference>
<evidence type="ECO:0000256" key="5">
    <source>
        <dbReference type="ARBA" id="ARBA00023136"/>
    </source>
</evidence>
<reference evidence="8 9" key="1">
    <citation type="submission" date="2022-10" db="EMBL/GenBank/DDBJ databases">
        <title>Kaistella sp. BT-6-1-3.</title>
        <authorList>
            <person name="Ai J."/>
            <person name="Deng Z."/>
        </authorList>
    </citation>
    <scope>NUCLEOTIDE SEQUENCE [LARGE SCALE GENOMIC DNA]</scope>
    <source>
        <strain evidence="8 9">BT6-1-3</strain>
    </source>
</reference>
<evidence type="ECO:0000256" key="4">
    <source>
        <dbReference type="ARBA" id="ARBA00022989"/>
    </source>
</evidence>
<dbReference type="InterPro" id="IPR023408">
    <property type="entry name" value="MscS_beta-dom_sf"/>
</dbReference>
<keyword evidence="5 6" id="KW-0472">Membrane</keyword>
<feature type="domain" description="Mechanosensitive ion channel MscS" evidence="7">
    <location>
        <begin position="117"/>
        <end position="183"/>
    </location>
</feature>
<dbReference type="Gene3D" id="1.10.287.1260">
    <property type="match status" value="1"/>
</dbReference>
<organism evidence="8 9">
    <name type="scientific">Kaistella yananensis</name>
    <dbReference type="NCBI Taxonomy" id="2989820"/>
    <lineage>
        <taxon>Bacteria</taxon>
        <taxon>Pseudomonadati</taxon>
        <taxon>Bacteroidota</taxon>
        <taxon>Flavobacteriia</taxon>
        <taxon>Flavobacteriales</taxon>
        <taxon>Weeksellaceae</taxon>
        <taxon>Chryseobacterium group</taxon>
        <taxon>Kaistella</taxon>
    </lineage>
</organism>
<protein>
    <submittedName>
        <fullName evidence="8">Mechanosensitive ion channel family protein</fullName>
    </submittedName>
</protein>
<dbReference type="PANTHER" id="PTHR30221:SF1">
    <property type="entry name" value="SMALL-CONDUCTANCE MECHANOSENSITIVE CHANNEL"/>
    <property type="match status" value="1"/>
</dbReference>
<dbReference type="SUPFAM" id="SSF50182">
    <property type="entry name" value="Sm-like ribonucleoproteins"/>
    <property type="match status" value="1"/>
</dbReference>
<dbReference type="InterPro" id="IPR006685">
    <property type="entry name" value="MscS_channel_2nd"/>
</dbReference>
<comment type="caution">
    <text evidence="8">The sequence shown here is derived from an EMBL/GenBank/DDBJ whole genome shotgun (WGS) entry which is preliminary data.</text>
</comment>
<comment type="subcellular location">
    <subcellularLocation>
        <location evidence="1">Cell membrane</location>
        <topology evidence="1">Multi-pass membrane protein</topology>
    </subcellularLocation>
</comment>
<sequence>MEEVTQLKYVDIVYNVLERWYLKFAQVTPNIVVGLIVFTLILLMSSYLSKLAVKVFHRFFPKSKNNSIVTLIGIFKFLIILMAAFIAFEIMGLGGFVLKFLGSLGVAGVIAGVALKDLVSSMFSGILIGIDKAFAVGDYVSIKGISGAVESIGFLTTKVITDEGKKVYIPNQLIFSAPFINYSASSHRKVFIDLEIPNNEDLEKAKKVIVDEIHTFDFAENKDNAEVIFLKQSLGIFYLEARFQMKTGEKIAHVRSEALLRIKKKLDDNGIQLATQTQIETGNSVQE</sequence>
<dbReference type="InterPro" id="IPR010920">
    <property type="entry name" value="LSM_dom_sf"/>
</dbReference>
<dbReference type="PANTHER" id="PTHR30221">
    <property type="entry name" value="SMALL-CONDUCTANCE MECHANOSENSITIVE CHANNEL"/>
    <property type="match status" value="1"/>
</dbReference>
<evidence type="ECO:0000259" key="7">
    <source>
        <dbReference type="Pfam" id="PF00924"/>
    </source>
</evidence>
<evidence type="ECO:0000256" key="2">
    <source>
        <dbReference type="ARBA" id="ARBA00022475"/>
    </source>
</evidence>
<feature type="transmembrane region" description="Helical" evidence="6">
    <location>
        <begin position="27"/>
        <end position="48"/>
    </location>
</feature>
<evidence type="ECO:0000313" key="8">
    <source>
        <dbReference type="EMBL" id="MCW4450682.1"/>
    </source>
</evidence>
<keyword evidence="3 6" id="KW-0812">Transmembrane</keyword>